<keyword evidence="5 6" id="KW-0472">Membrane</keyword>
<name>A0A4S4LKE2_9AGAM</name>
<dbReference type="Pfam" id="PF04515">
    <property type="entry name" value="Choline_transpo"/>
    <property type="match status" value="1"/>
</dbReference>
<comment type="function">
    <text evidence="6">Probably involved in transport through the plasma membrane.</text>
</comment>
<feature type="transmembrane region" description="Helical" evidence="6">
    <location>
        <begin position="575"/>
        <end position="597"/>
    </location>
</feature>
<gene>
    <name evidence="8" type="ORF">EW145_g388</name>
</gene>
<feature type="region of interest" description="Disordered" evidence="7">
    <location>
        <begin position="669"/>
        <end position="748"/>
    </location>
</feature>
<feature type="transmembrane region" description="Helical" evidence="6">
    <location>
        <begin position="357"/>
        <end position="381"/>
    </location>
</feature>
<feature type="transmembrane region" description="Helical" evidence="6">
    <location>
        <begin position="609"/>
        <end position="629"/>
    </location>
</feature>
<evidence type="ECO:0000256" key="3">
    <source>
        <dbReference type="ARBA" id="ARBA00022692"/>
    </source>
</evidence>
<evidence type="ECO:0000256" key="1">
    <source>
        <dbReference type="ARBA" id="ARBA00004141"/>
    </source>
</evidence>
<feature type="transmembrane region" description="Helical" evidence="6">
    <location>
        <begin position="254"/>
        <end position="274"/>
    </location>
</feature>
<protein>
    <recommendedName>
        <fullName evidence="6">Protein PNS1</fullName>
    </recommendedName>
</protein>
<feature type="region of interest" description="Disordered" evidence="7">
    <location>
        <begin position="9"/>
        <end position="97"/>
    </location>
</feature>
<evidence type="ECO:0000313" key="9">
    <source>
        <dbReference type="Proteomes" id="UP000308199"/>
    </source>
</evidence>
<feature type="transmembrane region" description="Helical" evidence="6">
    <location>
        <begin position="483"/>
        <end position="504"/>
    </location>
</feature>
<feature type="compositionally biased region" description="Polar residues" evidence="7">
    <location>
        <begin position="701"/>
        <end position="724"/>
    </location>
</feature>
<feature type="compositionally biased region" description="Acidic residues" evidence="7">
    <location>
        <begin position="76"/>
        <end position="91"/>
    </location>
</feature>
<feature type="transmembrane region" description="Helical" evidence="6">
    <location>
        <begin position="516"/>
        <end position="538"/>
    </location>
</feature>
<feature type="transmembrane region" description="Helical" evidence="6">
    <location>
        <begin position="213"/>
        <end position="234"/>
    </location>
</feature>
<dbReference type="AlphaFoldDB" id="A0A4S4LKE2"/>
<evidence type="ECO:0000256" key="2">
    <source>
        <dbReference type="ARBA" id="ARBA00007168"/>
    </source>
</evidence>
<comment type="caution">
    <text evidence="8">The sequence shown here is derived from an EMBL/GenBank/DDBJ whole genome shotgun (WGS) entry which is preliminary data.</text>
</comment>
<dbReference type="PANTHER" id="PTHR12385">
    <property type="entry name" value="CHOLINE TRANSPORTER-LIKE (SLC FAMILY 44)"/>
    <property type="match status" value="1"/>
</dbReference>
<evidence type="ECO:0000256" key="6">
    <source>
        <dbReference type="RuleBase" id="RU368066"/>
    </source>
</evidence>
<dbReference type="EMBL" id="SGPK01000007">
    <property type="protein sequence ID" value="THH11841.1"/>
    <property type="molecule type" value="Genomic_DNA"/>
</dbReference>
<keyword evidence="9" id="KW-1185">Reference proteome</keyword>
<feature type="transmembrane region" description="Helical" evidence="6">
    <location>
        <begin position="324"/>
        <end position="345"/>
    </location>
</feature>
<keyword evidence="4 6" id="KW-1133">Transmembrane helix</keyword>
<dbReference type="InterPro" id="IPR007603">
    <property type="entry name" value="Choline_transptr-like"/>
</dbReference>
<feature type="compositionally biased region" description="Polar residues" evidence="7">
    <location>
        <begin position="11"/>
        <end position="37"/>
    </location>
</feature>
<comment type="subcellular location">
    <subcellularLocation>
        <location evidence="6">Cell membrane</location>
        <topology evidence="6">Multi-pass membrane protein</topology>
    </subcellularLocation>
    <subcellularLocation>
        <location evidence="1">Membrane</location>
        <topology evidence="1">Multi-pass membrane protein</topology>
    </subcellularLocation>
</comment>
<keyword evidence="3 6" id="KW-0812">Transmembrane</keyword>
<dbReference type="OrthoDB" id="420519at2759"/>
<dbReference type="PANTHER" id="PTHR12385:SF88">
    <property type="entry name" value="CHOLINE TRANSPORTER-LIKE PROTEIN CTL1"/>
    <property type="match status" value="1"/>
</dbReference>
<sequence length="748" mass="82314">MTASFAAYASQFLNRPQRPAQSVASSSQPLFYSFTTDNDSRAGDMSRAHDDTELDDDDDPHLGRSSDYLSRHTEMPPDDDDPYLRLDEDDSPQFRMSHYSPDTLPLIVSESENASRPAANEPVQGWLAHQAPMSYRVTPSPLSETSSDFGIPPRDVLMHATQPLRTAPTSRLDQENPLLESLLPRDGRARPIDVFSLPDPRSHSRGRVVHKDYFWTAAWLGSVTACVIGSFIILFTTSSPNRTSKGPIMPYTTLLHTIPLITILTFISAAVSYAHIMLLRIFVKPVMFATSVFIPATLFISAIWAFIGSFIWEDNAEPSWGETVGLRLFSLVPLVLAIITSRHLMHLPQDIHTTSAVLILSTSILISNPFLLALSPLILLFSLLGSIPFFTLCFRLLLIGYSVTVGSAWEWHVKNWAGWAIVGTVFVWLWSWGVARGVLRTSCAAVIGAWYFSSPDAPMPPPLDTYRIHAALYRSTDTSLGSVAISALLLTGIRMLSLLASFLRRAPVPLLPWLKLPLNMLTNVTGALSTLALVYVGLTGDEFFPSARRARALSAAVTNFSGRVKYRRSGLDPSLAILTITPLTLAFPFALSAYLFVAHTLGAPGYAPLAALLAGGVTVLVGRFCVGLVEDTADTLYMCYCIDRDVGAMHREEVFLAFEWQTPAQELPRESSRVAPHVPPPTVSPVASPPPFLLPSESSDEGTSMRQSTRQFQRNSQVDSRSTIPSPPMKMHESQESEESMMLGLDFV</sequence>
<feature type="compositionally biased region" description="Basic and acidic residues" evidence="7">
    <location>
        <begin position="38"/>
        <end position="51"/>
    </location>
</feature>
<evidence type="ECO:0000313" key="8">
    <source>
        <dbReference type="EMBL" id="THH11841.1"/>
    </source>
</evidence>
<evidence type="ECO:0000256" key="5">
    <source>
        <dbReference type="ARBA" id="ARBA00023136"/>
    </source>
</evidence>
<dbReference type="Proteomes" id="UP000308199">
    <property type="component" value="Unassembled WGS sequence"/>
</dbReference>
<reference evidence="8 9" key="1">
    <citation type="submission" date="2019-02" db="EMBL/GenBank/DDBJ databases">
        <title>Genome sequencing of the rare red list fungi Phellinidium pouzarii.</title>
        <authorList>
            <person name="Buettner E."/>
            <person name="Kellner H."/>
        </authorList>
    </citation>
    <scope>NUCLEOTIDE SEQUENCE [LARGE SCALE GENOMIC DNA]</scope>
    <source>
        <strain evidence="8 9">DSM 108285</strain>
    </source>
</reference>
<organism evidence="8 9">
    <name type="scientific">Phellinidium pouzarii</name>
    <dbReference type="NCBI Taxonomy" id="167371"/>
    <lineage>
        <taxon>Eukaryota</taxon>
        <taxon>Fungi</taxon>
        <taxon>Dikarya</taxon>
        <taxon>Basidiomycota</taxon>
        <taxon>Agaricomycotina</taxon>
        <taxon>Agaricomycetes</taxon>
        <taxon>Hymenochaetales</taxon>
        <taxon>Hymenochaetaceae</taxon>
        <taxon>Phellinidium</taxon>
    </lineage>
</organism>
<evidence type="ECO:0000256" key="7">
    <source>
        <dbReference type="SAM" id="MobiDB-lite"/>
    </source>
</evidence>
<comment type="similarity">
    <text evidence="2 6">Belongs to the CTL (choline transporter-like) family.</text>
</comment>
<feature type="compositionally biased region" description="Basic and acidic residues" evidence="7">
    <location>
        <begin position="60"/>
        <end position="75"/>
    </location>
</feature>
<evidence type="ECO:0000256" key="4">
    <source>
        <dbReference type="ARBA" id="ARBA00022989"/>
    </source>
</evidence>
<dbReference type="GO" id="GO:0005886">
    <property type="term" value="C:plasma membrane"/>
    <property type="evidence" value="ECO:0007669"/>
    <property type="project" value="UniProtKB-SubCell"/>
</dbReference>
<accession>A0A4S4LKE2</accession>
<dbReference type="GO" id="GO:0022857">
    <property type="term" value="F:transmembrane transporter activity"/>
    <property type="evidence" value="ECO:0007669"/>
    <property type="project" value="UniProtKB-UniRule"/>
</dbReference>
<feature type="transmembrane region" description="Helical" evidence="6">
    <location>
        <begin position="416"/>
        <end position="435"/>
    </location>
</feature>
<feature type="compositionally biased region" description="Pro residues" evidence="7">
    <location>
        <begin position="677"/>
        <end position="693"/>
    </location>
</feature>
<proteinExistence type="inferred from homology"/>
<feature type="transmembrane region" description="Helical" evidence="6">
    <location>
        <begin position="286"/>
        <end position="312"/>
    </location>
</feature>